<keyword evidence="2" id="KW-0472">Membrane</keyword>
<accession>A0A1H3N5D9</accession>
<keyword evidence="4" id="KW-1185">Reference proteome</keyword>
<sequence>MRDNGGVSDHTDLPPAEPQRSESVRSTESIDSVSVRRAPRYYRFMAVGFAIGLLVTIVLTFAFPEREDFNRLQVFGFVGLFVVALFVAIGALVAIALDRASRKRARTVVAERVEEHDEPGPIEVAEFVQITDAPPPAAAAAPESDEAPAESPQQSNDDPKS</sequence>
<reference evidence="3 4" key="1">
    <citation type="submission" date="2016-10" db="EMBL/GenBank/DDBJ databases">
        <authorList>
            <person name="de Groot N.N."/>
        </authorList>
    </citation>
    <scope>NUCLEOTIDE SEQUENCE [LARGE SCALE GENOMIC DNA]</scope>
    <source>
        <strain evidence="3 4">CGMCC 4.3491</strain>
    </source>
</reference>
<feature type="transmembrane region" description="Helical" evidence="2">
    <location>
        <begin position="44"/>
        <end position="63"/>
    </location>
</feature>
<gene>
    <name evidence="3" type="ORF">SAMN05216554_1698</name>
</gene>
<proteinExistence type="predicted"/>
<evidence type="ECO:0000313" key="3">
    <source>
        <dbReference type="EMBL" id="SDY83953.1"/>
    </source>
</evidence>
<dbReference type="AlphaFoldDB" id="A0A1H3N5D9"/>
<name>A0A1H3N5D9_9MICO</name>
<evidence type="ECO:0000256" key="1">
    <source>
        <dbReference type="SAM" id="MobiDB-lite"/>
    </source>
</evidence>
<evidence type="ECO:0000313" key="4">
    <source>
        <dbReference type="Proteomes" id="UP000198891"/>
    </source>
</evidence>
<dbReference type="Proteomes" id="UP000198891">
    <property type="component" value="Unassembled WGS sequence"/>
</dbReference>
<dbReference type="EMBL" id="FNPZ01000001">
    <property type="protein sequence ID" value="SDY83953.1"/>
    <property type="molecule type" value="Genomic_DNA"/>
</dbReference>
<feature type="region of interest" description="Disordered" evidence="1">
    <location>
        <begin position="135"/>
        <end position="161"/>
    </location>
</feature>
<organism evidence="3 4">
    <name type="scientific">Herbiconiux ginsengi</name>
    <dbReference type="NCBI Taxonomy" id="381665"/>
    <lineage>
        <taxon>Bacteria</taxon>
        <taxon>Bacillati</taxon>
        <taxon>Actinomycetota</taxon>
        <taxon>Actinomycetes</taxon>
        <taxon>Micrococcales</taxon>
        <taxon>Microbacteriaceae</taxon>
        <taxon>Herbiconiux</taxon>
    </lineage>
</organism>
<keyword evidence="2" id="KW-1133">Transmembrane helix</keyword>
<feature type="region of interest" description="Disordered" evidence="1">
    <location>
        <begin position="1"/>
        <end position="28"/>
    </location>
</feature>
<dbReference type="STRING" id="381665.SAMN05216554_1698"/>
<evidence type="ECO:0000256" key="2">
    <source>
        <dbReference type="SAM" id="Phobius"/>
    </source>
</evidence>
<keyword evidence="2" id="KW-0812">Transmembrane</keyword>
<feature type="transmembrane region" description="Helical" evidence="2">
    <location>
        <begin position="75"/>
        <end position="97"/>
    </location>
</feature>
<protein>
    <submittedName>
        <fullName evidence="3">Uncharacterized protein</fullName>
    </submittedName>
</protein>